<dbReference type="Proteomes" id="UP000598971">
    <property type="component" value="Unassembled WGS sequence"/>
</dbReference>
<comment type="caution">
    <text evidence="1">The sequence shown here is derived from an EMBL/GenBank/DDBJ whole genome shotgun (WGS) entry which is preliminary data.</text>
</comment>
<organism evidence="1 2">
    <name type="scientific">Limnovirga soli</name>
    <dbReference type="NCBI Taxonomy" id="2656915"/>
    <lineage>
        <taxon>Bacteria</taxon>
        <taxon>Pseudomonadati</taxon>
        <taxon>Bacteroidota</taxon>
        <taxon>Chitinophagia</taxon>
        <taxon>Chitinophagales</taxon>
        <taxon>Chitinophagaceae</taxon>
        <taxon>Limnovirga</taxon>
    </lineage>
</organism>
<sequence length="322" mass="36357">MALITDINTVRANGVKVMFINNDSQLADMEAGELRFIEPVLGSNLYNRLVATPTNATFTTLLKKVRAALAPLAYWLDLPNIQSQITDRGAGTFSSDNMQPLHHWEFEALRDALEDKGCFALENLLAYLYANTSTLNWQMPGKFDIIFKTGEEFSNYYVLEQPHRCFKDLRPWIKQVENMYLKPTIGDDFYTELKNKTAPTEEDKIAIELIKNAVANYTIKTAVEKMPVKLSSNGFYTRLGSGGTSNLVKPDEKQSDNSDRLMIRDSAEKDGDRYLLRLKEYLDTNASDTIFASYKTSSYYVAPVDPSLVVNPNTTRGGIYGF</sequence>
<dbReference type="AlphaFoldDB" id="A0A8J8FGS2"/>
<dbReference type="InterPro" id="IPR046558">
    <property type="entry name" value="DUF6712"/>
</dbReference>
<evidence type="ECO:0000313" key="2">
    <source>
        <dbReference type="Proteomes" id="UP000598971"/>
    </source>
</evidence>
<name>A0A8J8FGS2_9BACT</name>
<dbReference type="EMBL" id="WHPF01000014">
    <property type="protein sequence ID" value="NNV57370.1"/>
    <property type="molecule type" value="Genomic_DNA"/>
</dbReference>
<proteinExistence type="predicted"/>
<keyword evidence="2" id="KW-1185">Reference proteome</keyword>
<gene>
    <name evidence="1" type="ORF">GD597_18000</name>
</gene>
<reference evidence="1" key="1">
    <citation type="submission" date="2019-10" db="EMBL/GenBank/DDBJ databases">
        <title>Draft genome sequence of Panacibacter sp. KCS-6.</title>
        <authorList>
            <person name="Yim K.J."/>
        </authorList>
    </citation>
    <scope>NUCLEOTIDE SEQUENCE</scope>
    <source>
        <strain evidence="1">KCS-6</strain>
    </source>
</reference>
<dbReference type="RefSeq" id="WP_171609318.1">
    <property type="nucleotide sequence ID" value="NZ_WHPF01000014.1"/>
</dbReference>
<protein>
    <submittedName>
        <fullName evidence="1">Uncharacterized protein</fullName>
    </submittedName>
</protein>
<dbReference type="Pfam" id="PF20459">
    <property type="entry name" value="DUF6712"/>
    <property type="match status" value="2"/>
</dbReference>
<accession>A0A8J8FGS2</accession>
<evidence type="ECO:0000313" key="1">
    <source>
        <dbReference type="EMBL" id="NNV57370.1"/>
    </source>
</evidence>